<evidence type="ECO:0000259" key="5">
    <source>
        <dbReference type="PROSITE" id="PS51464"/>
    </source>
</evidence>
<dbReference type="Pfam" id="PF01380">
    <property type="entry name" value="SIS"/>
    <property type="match status" value="1"/>
</dbReference>
<dbReference type="EMBL" id="DSMG01000191">
    <property type="protein sequence ID" value="HDX33394.1"/>
    <property type="molecule type" value="Genomic_DNA"/>
</dbReference>
<comment type="caution">
    <text evidence="6">The sequence shown here is derived from an EMBL/GenBank/DDBJ whole genome shotgun (WGS) entry which is preliminary data.</text>
</comment>
<dbReference type="GO" id="GO:0097367">
    <property type="term" value="F:carbohydrate derivative binding"/>
    <property type="evidence" value="ECO:0007669"/>
    <property type="project" value="InterPro"/>
</dbReference>
<protein>
    <submittedName>
        <fullName evidence="6">MurR/RpiR family transcriptional regulator</fullName>
    </submittedName>
</protein>
<dbReference type="InterPro" id="IPR036388">
    <property type="entry name" value="WH-like_DNA-bd_sf"/>
</dbReference>
<evidence type="ECO:0000256" key="3">
    <source>
        <dbReference type="ARBA" id="ARBA00023163"/>
    </source>
</evidence>
<dbReference type="PANTHER" id="PTHR30514:SF18">
    <property type="entry name" value="RPIR-FAMILY TRANSCRIPTIONAL REGULATOR"/>
    <property type="match status" value="1"/>
</dbReference>
<reference evidence="6" key="1">
    <citation type="journal article" date="2020" name="mSystems">
        <title>Genome- and Community-Level Interaction Insights into Carbon Utilization and Element Cycling Functions of Hydrothermarchaeota in Hydrothermal Sediment.</title>
        <authorList>
            <person name="Zhou Z."/>
            <person name="Liu Y."/>
            <person name="Xu W."/>
            <person name="Pan J."/>
            <person name="Luo Z.H."/>
            <person name="Li M."/>
        </authorList>
    </citation>
    <scope>NUCLEOTIDE SEQUENCE [LARGE SCALE GENOMIC DNA]</scope>
    <source>
        <strain evidence="6">SpSt-289</strain>
    </source>
</reference>
<dbReference type="SUPFAM" id="SSF53697">
    <property type="entry name" value="SIS domain"/>
    <property type="match status" value="1"/>
</dbReference>
<organism evidence="6">
    <name type="scientific">Caldilinea aerophila</name>
    <dbReference type="NCBI Taxonomy" id="133453"/>
    <lineage>
        <taxon>Bacteria</taxon>
        <taxon>Bacillati</taxon>
        <taxon>Chloroflexota</taxon>
        <taxon>Caldilineae</taxon>
        <taxon>Caldilineales</taxon>
        <taxon>Caldilineaceae</taxon>
        <taxon>Caldilinea</taxon>
    </lineage>
</organism>
<dbReference type="InterPro" id="IPR035472">
    <property type="entry name" value="RpiR-like_SIS"/>
</dbReference>
<dbReference type="PANTHER" id="PTHR30514">
    <property type="entry name" value="GLUCOKINASE"/>
    <property type="match status" value="1"/>
</dbReference>
<keyword evidence="3" id="KW-0804">Transcription</keyword>
<dbReference type="InterPro" id="IPR009057">
    <property type="entry name" value="Homeodomain-like_sf"/>
</dbReference>
<sequence>MYREKIREYYDHLSRSYRRVADYIMSNYYDVAFMTAAQLAYAVDVDTTTVVRFSQRLGYNGYPALLNDIREQVKAEIYAAYRPQPLSPDDPAGVFKDRIQHEQHNLQQMLVQNPPEHLRAVVRLFEEAERIVILGEGYAETVAELIAQQLRHRGLQAEYLPNDAVRKAATLMNVDNRVLVVGVSATAYGREVARAMEFARARGAKTLGIIGSLASPVNRMSDLVIYAPTDVPGPAPSIVALVAALSALGLIAAKETQEAVDRYKEAFDAAYQFLTREDVITALEAAHIPEEA</sequence>
<evidence type="ECO:0000256" key="1">
    <source>
        <dbReference type="ARBA" id="ARBA00023015"/>
    </source>
</evidence>
<dbReference type="GO" id="GO:1901135">
    <property type="term" value="P:carbohydrate derivative metabolic process"/>
    <property type="evidence" value="ECO:0007669"/>
    <property type="project" value="InterPro"/>
</dbReference>
<evidence type="ECO:0000313" key="6">
    <source>
        <dbReference type="EMBL" id="HDX33394.1"/>
    </source>
</evidence>
<dbReference type="SUPFAM" id="SSF46689">
    <property type="entry name" value="Homeodomain-like"/>
    <property type="match status" value="1"/>
</dbReference>
<dbReference type="GO" id="GO:0003677">
    <property type="term" value="F:DNA binding"/>
    <property type="evidence" value="ECO:0007669"/>
    <property type="project" value="UniProtKB-KW"/>
</dbReference>
<evidence type="ECO:0000256" key="2">
    <source>
        <dbReference type="ARBA" id="ARBA00023125"/>
    </source>
</evidence>
<dbReference type="PROSITE" id="PS51464">
    <property type="entry name" value="SIS"/>
    <property type="match status" value="1"/>
</dbReference>
<dbReference type="InterPro" id="IPR047640">
    <property type="entry name" value="RpiR-like"/>
</dbReference>
<dbReference type="PROSITE" id="PS51071">
    <property type="entry name" value="HTH_RPIR"/>
    <property type="match status" value="1"/>
</dbReference>
<feature type="domain" description="HTH rpiR-type" evidence="4">
    <location>
        <begin position="1"/>
        <end position="76"/>
    </location>
</feature>
<proteinExistence type="predicted"/>
<keyword evidence="1" id="KW-0805">Transcription regulation</keyword>
<keyword evidence="2" id="KW-0238">DNA-binding</keyword>
<dbReference type="InterPro" id="IPR046348">
    <property type="entry name" value="SIS_dom_sf"/>
</dbReference>
<dbReference type="InterPro" id="IPR000281">
    <property type="entry name" value="HTH_RpiR"/>
</dbReference>
<dbReference type="Gene3D" id="3.40.50.10490">
    <property type="entry name" value="Glucose-6-phosphate isomerase like protein, domain 1"/>
    <property type="match status" value="1"/>
</dbReference>
<dbReference type="Gene3D" id="1.10.10.10">
    <property type="entry name" value="Winged helix-like DNA-binding domain superfamily/Winged helix DNA-binding domain"/>
    <property type="match status" value="1"/>
</dbReference>
<dbReference type="AlphaFoldDB" id="A0A7C1FKT6"/>
<dbReference type="Pfam" id="PF01418">
    <property type="entry name" value="HTH_6"/>
    <property type="match status" value="1"/>
</dbReference>
<evidence type="ECO:0000259" key="4">
    <source>
        <dbReference type="PROSITE" id="PS51071"/>
    </source>
</evidence>
<dbReference type="GO" id="GO:0003700">
    <property type="term" value="F:DNA-binding transcription factor activity"/>
    <property type="evidence" value="ECO:0007669"/>
    <property type="project" value="InterPro"/>
</dbReference>
<feature type="domain" description="SIS" evidence="5">
    <location>
        <begin position="121"/>
        <end position="258"/>
    </location>
</feature>
<dbReference type="InterPro" id="IPR001347">
    <property type="entry name" value="SIS_dom"/>
</dbReference>
<accession>A0A7C1FKT6</accession>
<name>A0A7C1FKT6_9CHLR</name>
<gene>
    <name evidence="6" type="ORF">ENQ20_18205</name>
</gene>
<dbReference type="CDD" id="cd05013">
    <property type="entry name" value="SIS_RpiR"/>
    <property type="match status" value="1"/>
</dbReference>